<keyword evidence="1 2" id="KW-0093">Biotin biosynthesis</keyword>
<keyword evidence="2" id="KW-0963">Cytoplasm</keyword>
<dbReference type="PANTHER" id="PTHR43210">
    <property type="entry name" value="DETHIOBIOTIN SYNTHETASE"/>
    <property type="match status" value="1"/>
</dbReference>
<dbReference type="NCBIfam" id="TIGR00347">
    <property type="entry name" value="bioD"/>
    <property type="match status" value="1"/>
</dbReference>
<comment type="function">
    <text evidence="2">Catalyzes a mechanistically unusual reaction, the ATP-dependent insertion of CO2 between the N7 and N8 nitrogen atoms of 7,8-diaminopelargonic acid (DAPA, also called 7,8-diammoniononanoate) to form a ureido ring.</text>
</comment>
<evidence type="ECO:0000256" key="1">
    <source>
        <dbReference type="ARBA" id="ARBA00022756"/>
    </source>
</evidence>
<gene>
    <name evidence="2 3" type="primary">bioD</name>
    <name evidence="3" type="ORF">QG404_09555</name>
</gene>
<dbReference type="GO" id="GO:0004141">
    <property type="term" value="F:dethiobiotin synthase activity"/>
    <property type="evidence" value="ECO:0007669"/>
    <property type="project" value="UniProtKB-EC"/>
</dbReference>
<dbReference type="HAMAP" id="MF_00336">
    <property type="entry name" value="BioD"/>
    <property type="match status" value="1"/>
</dbReference>
<reference evidence="3 4" key="1">
    <citation type="submission" date="2023-04" db="EMBL/GenBank/DDBJ databases">
        <title>Genome dynamics across the evolutionary transition to endosymbiosis.</title>
        <authorList>
            <person name="Siozios S."/>
            <person name="Nadal-Jimenez P."/>
            <person name="Azagi T."/>
            <person name="Sprong H."/>
            <person name="Frost C.L."/>
            <person name="Parratt S.R."/>
            <person name="Taylor G."/>
            <person name="Brettell L."/>
            <person name="Lew K.C."/>
            <person name="Croft L."/>
            <person name="King K.C."/>
            <person name="Brockhurst M.A."/>
            <person name="Hypsa V."/>
            <person name="Novakova E."/>
            <person name="Darby A.C."/>
            <person name="Hurst G.D.D."/>
        </authorList>
    </citation>
    <scope>NUCLEOTIDE SEQUENCE [LARGE SCALE GENOMIC DNA]</scope>
    <source>
        <strain evidence="4">aApi_AU</strain>
    </source>
</reference>
<keyword evidence="2" id="KW-0460">Magnesium</keyword>
<comment type="catalytic activity">
    <reaction evidence="2">
        <text>(7R,8S)-7,8-diammoniononanoate + CO2 + ATP = (4R,5S)-dethiobiotin + ADP + phosphate + 3 H(+)</text>
        <dbReference type="Rhea" id="RHEA:15805"/>
        <dbReference type="ChEBI" id="CHEBI:15378"/>
        <dbReference type="ChEBI" id="CHEBI:16526"/>
        <dbReference type="ChEBI" id="CHEBI:30616"/>
        <dbReference type="ChEBI" id="CHEBI:43474"/>
        <dbReference type="ChEBI" id="CHEBI:149469"/>
        <dbReference type="ChEBI" id="CHEBI:149473"/>
        <dbReference type="ChEBI" id="CHEBI:456216"/>
        <dbReference type="EC" id="6.3.3.3"/>
    </reaction>
</comment>
<dbReference type="Pfam" id="PF13500">
    <property type="entry name" value="AAA_26"/>
    <property type="match status" value="1"/>
</dbReference>
<proteinExistence type="inferred from homology"/>
<dbReference type="InterPro" id="IPR004472">
    <property type="entry name" value="DTB_synth_BioD"/>
</dbReference>
<dbReference type="Gene3D" id="3.40.50.300">
    <property type="entry name" value="P-loop containing nucleotide triphosphate hydrolases"/>
    <property type="match status" value="1"/>
</dbReference>
<feature type="binding site" evidence="2">
    <location>
        <position position="55"/>
    </location>
    <ligand>
        <name>Mg(2+)</name>
        <dbReference type="ChEBI" id="CHEBI:18420"/>
    </ligand>
</feature>
<dbReference type="CDD" id="cd03109">
    <property type="entry name" value="DTBS"/>
    <property type="match status" value="1"/>
</dbReference>
<feature type="binding site" evidence="2">
    <location>
        <position position="55"/>
    </location>
    <ligand>
        <name>ATP</name>
        <dbReference type="ChEBI" id="CHEBI:30616"/>
    </ligand>
</feature>
<evidence type="ECO:0000256" key="2">
    <source>
        <dbReference type="HAMAP-Rule" id="MF_00336"/>
    </source>
</evidence>
<dbReference type="SUPFAM" id="SSF52540">
    <property type="entry name" value="P-loop containing nucleoside triphosphate hydrolases"/>
    <property type="match status" value="1"/>
</dbReference>
<comment type="cofactor">
    <cofactor evidence="2">
        <name>Mg(2+)</name>
        <dbReference type="ChEBI" id="CHEBI:18420"/>
    </cofactor>
</comment>
<keyword evidence="2" id="KW-0547">Nucleotide-binding</keyword>
<comment type="similarity">
    <text evidence="2">Belongs to the dethiobiotin synthetase family.</text>
</comment>
<keyword evidence="2" id="KW-0067">ATP-binding</keyword>
<name>A0ABY8NZG0_9GAMM</name>
<organism evidence="3 4">
    <name type="scientific">Arsenophonus apicola</name>
    <dbReference type="NCBI Taxonomy" id="2879119"/>
    <lineage>
        <taxon>Bacteria</taxon>
        <taxon>Pseudomonadati</taxon>
        <taxon>Pseudomonadota</taxon>
        <taxon>Gammaproteobacteria</taxon>
        <taxon>Enterobacterales</taxon>
        <taxon>Morganellaceae</taxon>
        <taxon>Arsenophonus</taxon>
    </lineage>
</organism>
<dbReference type="EC" id="6.3.3.3" evidence="2"/>
<feature type="binding site" evidence="2">
    <location>
        <begin position="116"/>
        <end position="119"/>
    </location>
    <ligand>
        <name>ATP</name>
        <dbReference type="ChEBI" id="CHEBI:30616"/>
    </ligand>
</feature>
<comment type="subunit">
    <text evidence="2">Homodimer.</text>
</comment>
<dbReference type="RefSeq" id="WP_280937334.1">
    <property type="nucleotide sequence ID" value="NZ_CP123759.1"/>
</dbReference>
<dbReference type="EMBL" id="CP123759">
    <property type="protein sequence ID" value="WGO82628.1"/>
    <property type="molecule type" value="Genomic_DNA"/>
</dbReference>
<keyword evidence="2 3" id="KW-0436">Ligase</keyword>
<dbReference type="PIRSF" id="PIRSF006755">
    <property type="entry name" value="DTB_synth"/>
    <property type="match status" value="1"/>
</dbReference>
<comment type="subcellular location">
    <subcellularLocation>
        <location evidence="2">Cytoplasm</location>
    </subcellularLocation>
</comment>
<keyword evidence="2" id="KW-0479">Metal-binding</keyword>
<feature type="binding site" evidence="2">
    <location>
        <position position="116"/>
    </location>
    <ligand>
        <name>Mg(2+)</name>
        <dbReference type="ChEBI" id="CHEBI:18420"/>
    </ligand>
</feature>
<comment type="caution">
    <text evidence="2">Lacks conserved residue(s) required for the propagation of feature annotation.</text>
</comment>
<feature type="binding site" evidence="2">
    <location>
        <begin position="176"/>
        <end position="177"/>
    </location>
    <ligand>
        <name>ATP</name>
        <dbReference type="ChEBI" id="CHEBI:30616"/>
    </ligand>
</feature>
<evidence type="ECO:0000313" key="3">
    <source>
        <dbReference type="EMBL" id="WGO82628.1"/>
    </source>
</evidence>
<protein>
    <recommendedName>
        <fullName evidence="2">ATP-dependent dethiobiotin synthetase BioD</fullName>
        <ecNumber evidence="2">6.3.3.3</ecNumber>
    </recommendedName>
    <alternativeName>
        <fullName evidence="2">DTB synthetase</fullName>
        <shortName evidence="2">DTBS</shortName>
    </alternativeName>
    <alternativeName>
        <fullName evidence="2">Dethiobiotin synthase</fullName>
    </alternativeName>
</protein>
<evidence type="ECO:0000313" key="4">
    <source>
        <dbReference type="Proteomes" id="UP001231859"/>
    </source>
</evidence>
<feature type="binding site" evidence="2">
    <location>
        <position position="17"/>
    </location>
    <ligand>
        <name>Mg(2+)</name>
        <dbReference type="ChEBI" id="CHEBI:18420"/>
    </ligand>
</feature>
<accession>A0ABY8NZG0</accession>
<feature type="binding site" evidence="2">
    <location>
        <begin position="13"/>
        <end position="18"/>
    </location>
    <ligand>
        <name>ATP</name>
        <dbReference type="ChEBI" id="CHEBI:30616"/>
    </ligand>
</feature>
<comment type="pathway">
    <text evidence="2">Cofactor biosynthesis; biotin biosynthesis; biotin from 7,8-diaminononanoate: step 1/2.</text>
</comment>
<feature type="binding site" evidence="2">
    <location>
        <position position="42"/>
    </location>
    <ligand>
        <name>substrate</name>
    </ligand>
</feature>
<dbReference type="PANTHER" id="PTHR43210:SF5">
    <property type="entry name" value="DETHIOBIOTIN SYNTHETASE"/>
    <property type="match status" value="1"/>
</dbReference>
<keyword evidence="4" id="KW-1185">Reference proteome</keyword>
<dbReference type="Proteomes" id="UP001231859">
    <property type="component" value="Chromosome"/>
</dbReference>
<feature type="active site" evidence="2">
    <location>
        <position position="38"/>
    </location>
</feature>
<dbReference type="InterPro" id="IPR027417">
    <property type="entry name" value="P-loop_NTPase"/>
</dbReference>
<sequence>MNKCFFLTGTDTDVGKTVVSCALLKAAAAHGYHTAGYKPVASGSEQLTNGLRNSDAQLLRKNSSLKLNYHDVNPIVFAQATSPHIASQLTGELIDWQIMSAGLNKLKQSADWIIVEGAGGWFTPLCAEQTFADWVIQQQLPVILTVGVKLGCINHAILTAQAIEQSGLLLAGWVANEIVLPDQYQQDYLLTLQQRLSAPCLGVIPHLPDWQSHSIGKFVNIANLL</sequence>
<feature type="binding site" evidence="2">
    <location>
        <begin position="205"/>
        <end position="207"/>
    </location>
    <ligand>
        <name>ATP</name>
        <dbReference type="ChEBI" id="CHEBI:30616"/>
    </ligand>
</feature>